<evidence type="ECO:0000256" key="1">
    <source>
        <dbReference type="ARBA" id="ARBA00004167"/>
    </source>
</evidence>
<evidence type="ECO:0000256" key="5">
    <source>
        <dbReference type="ARBA" id="ARBA00022970"/>
    </source>
</evidence>
<keyword evidence="7 8" id="KW-0472">Membrane</keyword>
<keyword evidence="3" id="KW-0813">Transport</keyword>
<accession>A0AAV3PUC4</accession>
<organism evidence="9 10">
    <name type="scientific">Lithospermum erythrorhizon</name>
    <name type="common">Purple gromwell</name>
    <name type="synonym">Lithospermum officinale var. erythrorhizon</name>
    <dbReference type="NCBI Taxonomy" id="34254"/>
    <lineage>
        <taxon>Eukaryota</taxon>
        <taxon>Viridiplantae</taxon>
        <taxon>Streptophyta</taxon>
        <taxon>Embryophyta</taxon>
        <taxon>Tracheophyta</taxon>
        <taxon>Spermatophyta</taxon>
        <taxon>Magnoliopsida</taxon>
        <taxon>eudicotyledons</taxon>
        <taxon>Gunneridae</taxon>
        <taxon>Pentapetalae</taxon>
        <taxon>asterids</taxon>
        <taxon>lamiids</taxon>
        <taxon>Boraginales</taxon>
        <taxon>Boraginaceae</taxon>
        <taxon>Boraginoideae</taxon>
        <taxon>Lithospermeae</taxon>
        <taxon>Lithospermum</taxon>
    </lineage>
</organism>
<keyword evidence="5" id="KW-0029">Amino-acid transport</keyword>
<proteinExistence type="inferred from homology"/>
<dbReference type="GO" id="GO:0006865">
    <property type="term" value="P:amino acid transport"/>
    <property type="evidence" value="ECO:0007669"/>
    <property type="project" value="UniProtKB-KW"/>
</dbReference>
<keyword evidence="6 8" id="KW-1133">Transmembrane helix</keyword>
<sequence length="118" mass="12467">MTATNITSATTSTSTAITTTAKGVGVHSPMPYLFGGLAVMLIIIAIALLILACCYKKSSSQSSSNDVYDEEKPAEKPVYILKPEMEPRIVVIMAGDVKPSYLAKPALVVADCGNDEQV</sequence>
<evidence type="ECO:0000256" key="4">
    <source>
        <dbReference type="ARBA" id="ARBA00022692"/>
    </source>
</evidence>
<dbReference type="GO" id="GO:0080143">
    <property type="term" value="P:regulation of amino acid export"/>
    <property type="evidence" value="ECO:0007669"/>
    <property type="project" value="InterPro"/>
</dbReference>
<dbReference type="PANTHER" id="PTHR33228:SF76">
    <property type="entry name" value="PROTEIN GLUTAMINE DUMPER 7"/>
    <property type="match status" value="1"/>
</dbReference>
<evidence type="ECO:0000256" key="7">
    <source>
        <dbReference type="ARBA" id="ARBA00023136"/>
    </source>
</evidence>
<evidence type="ECO:0000256" key="2">
    <source>
        <dbReference type="ARBA" id="ARBA00009977"/>
    </source>
</evidence>
<gene>
    <name evidence="9" type="ORF">LIER_12935</name>
</gene>
<keyword evidence="10" id="KW-1185">Reference proteome</keyword>
<protein>
    <submittedName>
        <fullName evidence="9">Uncharacterized protein</fullName>
    </submittedName>
</protein>
<evidence type="ECO:0000313" key="9">
    <source>
        <dbReference type="EMBL" id="GAA0155139.1"/>
    </source>
</evidence>
<feature type="transmembrane region" description="Helical" evidence="8">
    <location>
        <begin position="32"/>
        <end position="55"/>
    </location>
</feature>
<evidence type="ECO:0000256" key="6">
    <source>
        <dbReference type="ARBA" id="ARBA00022989"/>
    </source>
</evidence>
<name>A0AAV3PUC4_LITER</name>
<evidence type="ECO:0000313" key="10">
    <source>
        <dbReference type="Proteomes" id="UP001454036"/>
    </source>
</evidence>
<dbReference type="EMBL" id="BAABME010002553">
    <property type="protein sequence ID" value="GAA0155139.1"/>
    <property type="molecule type" value="Genomic_DNA"/>
</dbReference>
<dbReference type="InterPro" id="IPR040359">
    <property type="entry name" value="GDU"/>
</dbReference>
<evidence type="ECO:0000256" key="3">
    <source>
        <dbReference type="ARBA" id="ARBA00022448"/>
    </source>
</evidence>
<comment type="similarity">
    <text evidence="2">Belongs to the GLUTAMINE DUMPER 1 (TC 9.B.60) family.</text>
</comment>
<evidence type="ECO:0000256" key="8">
    <source>
        <dbReference type="SAM" id="Phobius"/>
    </source>
</evidence>
<dbReference type="GO" id="GO:0016020">
    <property type="term" value="C:membrane"/>
    <property type="evidence" value="ECO:0007669"/>
    <property type="project" value="UniProtKB-SubCell"/>
</dbReference>
<dbReference type="PANTHER" id="PTHR33228">
    <property type="entry name" value="PROTEIN GLUTAMINE DUMPER 4-RELATED"/>
    <property type="match status" value="1"/>
</dbReference>
<dbReference type="AlphaFoldDB" id="A0AAV3PUC4"/>
<keyword evidence="4 8" id="KW-0812">Transmembrane</keyword>
<comment type="subcellular location">
    <subcellularLocation>
        <location evidence="1">Membrane</location>
        <topology evidence="1">Single-pass membrane protein</topology>
    </subcellularLocation>
</comment>
<dbReference type="Proteomes" id="UP001454036">
    <property type="component" value="Unassembled WGS sequence"/>
</dbReference>
<comment type="caution">
    <text evidence="9">The sequence shown here is derived from an EMBL/GenBank/DDBJ whole genome shotgun (WGS) entry which is preliminary data.</text>
</comment>
<reference evidence="9 10" key="1">
    <citation type="submission" date="2024-01" db="EMBL/GenBank/DDBJ databases">
        <title>The complete chloroplast genome sequence of Lithospermum erythrorhizon: insights into the phylogenetic relationship among Boraginaceae species and the maternal lineages of purple gromwells.</title>
        <authorList>
            <person name="Okada T."/>
            <person name="Watanabe K."/>
        </authorList>
    </citation>
    <scope>NUCLEOTIDE SEQUENCE [LARGE SCALE GENOMIC DNA]</scope>
</reference>